<dbReference type="InterPro" id="IPR038765">
    <property type="entry name" value="Papain-like_cys_pep_sf"/>
</dbReference>
<dbReference type="GO" id="GO:0005634">
    <property type="term" value="C:nucleus"/>
    <property type="evidence" value="ECO:0007669"/>
    <property type="project" value="TreeGrafter"/>
</dbReference>
<sequence>MALTRRDIATLIKCKCLNDNIVKFYLAVIAERSERRGGPPVYAFSSIFFTKLYRCGPGGAKRWTQGAHLFSYDNLMVPVRSQDASHWWLAVVDFRTPEMVIYDSLGPCQKCAESIDALAQYLEE</sequence>
<dbReference type="GO" id="GO:0016926">
    <property type="term" value="P:protein desumoylation"/>
    <property type="evidence" value="ECO:0007669"/>
    <property type="project" value="TreeGrafter"/>
</dbReference>
<dbReference type="PANTHER" id="PTHR12606">
    <property type="entry name" value="SENTRIN/SUMO-SPECIFIC PROTEASE"/>
    <property type="match status" value="1"/>
</dbReference>
<dbReference type="PROSITE" id="PS50600">
    <property type="entry name" value="ULP_PROTEASE"/>
    <property type="match status" value="1"/>
</dbReference>
<evidence type="ECO:0000256" key="3">
    <source>
        <dbReference type="ARBA" id="ARBA00022801"/>
    </source>
</evidence>
<keyword evidence="4" id="KW-0788">Thiol protease</keyword>
<evidence type="ECO:0000259" key="5">
    <source>
        <dbReference type="PROSITE" id="PS50600"/>
    </source>
</evidence>
<reference evidence="6 7" key="1">
    <citation type="journal article" date="2023" name="Arcadia Sci">
        <title>De novo assembly of a long-read Amblyomma americanum tick genome.</title>
        <authorList>
            <person name="Chou S."/>
            <person name="Poskanzer K.E."/>
            <person name="Rollins M."/>
            <person name="Thuy-Boun P.S."/>
        </authorList>
    </citation>
    <scope>NUCLEOTIDE SEQUENCE [LARGE SCALE GENOMIC DNA]</scope>
    <source>
        <strain evidence="6">F_SG_1</strain>
        <tissue evidence="6">Salivary glands</tissue>
    </source>
</reference>
<accession>A0AAQ4DA65</accession>
<evidence type="ECO:0000256" key="4">
    <source>
        <dbReference type="ARBA" id="ARBA00022807"/>
    </source>
</evidence>
<keyword evidence="2" id="KW-0645">Protease</keyword>
<gene>
    <name evidence="6" type="ORF">V5799_003013</name>
</gene>
<keyword evidence="7" id="KW-1185">Reference proteome</keyword>
<feature type="domain" description="Ubiquitin-like protease family profile" evidence="5">
    <location>
        <begin position="1"/>
        <end position="124"/>
    </location>
</feature>
<dbReference type="InterPro" id="IPR003653">
    <property type="entry name" value="Peptidase_C48_C"/>
</dbReference>
<dbReference type="Proteomes" id="UP001321473">
    <property type="component" value="Unassembled WGS sequence"/>
</dbReference>
<dbReference type="PANTHER" id="PTHR12606:SF141">
    <property type="entry name" value="GH15225P-RELATED"/>
    <property type="match status" value="1"/>
</dbReference>
<keyword evidence="3" id="KW-0378">Hydrolase</keyword>
<comment type="caution">
    <text evidence="6">The sequence shown here is derived from an EMBL/GenBank/DDBJ whole genome shotgun (WGS) entry which is preliminary data.</text>
</comment>
<evidence type="ECO:0000256" key="1">
    <source>
        <dbReference type="ARBA" id="ARBA00005234"/>
    </source>
</evidence>
<dbReference type="Pfam" id="PF02902">
    <property type="entry name" value="Peptidase_C48"/>
    <property type="match status" value="1"/>
</dbReference>
<dbReference type="SUPFAM" id="SSF54001">
    <property type="entry name" value="Cysteine proteinases"/>
    <property type="match status" value="1"/>
</dbReference>
<dbReference type="Gene3D" id="3.40.395.10">
    <property type="entry name" value="Adenoviral Proteinase, Chain A"/>
    <property type="match status" value="1"/>
</dbReference>
<protein>
    <recommendedName>
        <fullName evidence="5">Ubiquitin-like protease family profile domain-containing protein</fullName>
    </recommendedName>
</protein>
<dbReference type="AlphaFoldDB" id="A0AAQ4DA65"/>
<dbReference type="GO" id="GO:0006508">
    <property type="term" value="P:proteolysis"/>
    <property type="evidence" value="ECO:0007669"/>
    <property type="project" value="UniProtKB-KW"/>
</dbReference>
<comment type="similarity">
    <text evidence="1">Belongs to the peptidase C48 family.</text>
</comment>
<proteinExistence type="inferred from homology"/>
<evidence type="ECO:0000313" key="7">
    <source>
        <dbReference type="Proteomes" id="UP001321473"/>
    </source>
</evidence>
<evidence type="ECO:0000256" key="2">
    <source>
        <dbReference type="ARBA" id="ARBA00022670"/>
    </source>
</evidence>
<dbReference type="GO" id="GO:0016929">
    <property type="term" value="F:deSUMOylase activity"/>
    <property type="evidence" value="ECO:0007669"/>
    <property type="project" value="TreeGrafter"/>
</dbReference>
<evidence type="ECO:0000313" key="6">
    <source>
        <dbReference type="EMBL" id="KAK8759355.1"/>
    </source>
</evidence>
<feature type="non-terminal residue" evidence="6">
    <location>
        <position position="124"/>
    </location>
</feature>
<dbReference type="EMBL" id="JARKHS020033140">
    <property type="protein sequence ID" value="KAK8759355.1"/>
    <property type="molecule type" value="Genomic_DNA"/>
</dbReference>
<name>A0AAQ4DA65_AMBAM</name>
<organism evidence="6 7">
    <name type="scientific">Amblyomma americanum</name>
    <name type="common">Lone star tick</name>
    <dbReference type="NCBI Taxonomy" id="6943"/>
    <lineage>
        <taxon>Eukaryota</taxon>
        <taxon>Metazoa</taxon>
        <taxon>Ecdysozoa</taxon>
        <taxon>Arthropoda</taxon>
        <taxon>Chelicerata</taxon>
        <taxon>Arachnida</taxon>
        <taxon>Acari</taxon>
        <taxon>Parasitiformes</taxon>
        <taxon>Ixodida</taxon>
        <taxon>Ixodoidea</taxon>
        <taxon>Ixodidae</taxon>
        <taxon>Amblyomminae</taxon>
        <taxon>Amblyomma</taxon>
    </lineage>
</organism>